<keyword evidence="1" id="KW-0472">Membrane</keyword>
<reference evidence="2 3" key="1">
    <citation type="submission" date="2016-10" db="EMBL/GenBank/DDBJ databases">
        <authorList>
            <person name="de Groot N.N."/>
        </authorList>
    </citation>
    <scope>NUCLEOTIDE SEQUENCE [LARGE SCALE GENOMIC DNA]</scope>
    <source>
        <strain evidence="2 3">AR32</strain>
    </source>
</reference>
<protein>
    <submittedName>
        <fullName evidence="2">Uncharacterized protein</fullName>
    </submittedName>
</protein>
<feature type="transmembrane region" description="Helical" evidence="1">
    <location>
        <begin position="159"/>
        <end position="175"/>
    </location>
</feature>
<evidence type="ECO:0000313" key="2">
    <source>
        <dbReference type="EMBL" id="SEF85438.1"/>
    </source>
</evidence>
<gene>
    <name evidence="2" type="ORF">SAMN05216354_1904</name>
</gene>
<feature type="transmembrane region" description="Helical" evidence="1">
    <location>
        <begin position="290"/>
        <end position="308"/>
    </location>
</feature>
<dbReference type="Proteomes" id="UP000236735">
    <property type="component" value="Unassembled WGS sequence"/>
</dbReference>
<feature type="transmembrane region" description="Helical" evidence="1">
    <location>
        <begin position="134"/>
        <end position="152"/>
    </location>
</feature>
<keyword evidence="1" id="KW-0812">Transmembrane</keyword>
<keyword evidence="1" id="KW-1133">Transmembrane helix</keyword>
<evidence type="ECO:0000256" key="1">
    <source>
        <dbReference type="SAM" id="Phobius"/>
    </source>
</evidence>
<dbReference type="EMBL" id="FNUV01000004">
    <property type="protein sequence ID" value="SEF85438.1"/>
    <property type="molecule type" value="Genomic_DNA"/>
</dbReference>
<feature type="transmembrane region" description="Helical" evidence="1">
    <location>
        <begin position="89"/>
        <end position="106"/>
    </location>
</feature>
<feature type="transmembrane region" description="Helical" evidence="1">
    <location>
        <begin position="64"/>
        <end position="83"/>
    </location>
</feature>
<feature type="transmembrane region" description="Helical" evidence="1">
    <location>
        <begin position="239"/>
        <end position="257"/>
    </location>
</feature>
<dbReference type="RefSeq" id="WP_103915801.1">
    <property type="nucleotide sequence ID" value="NZ_FNUV01000004.1"/>
</dbReference>
<name>A0A1H5VF49_XYLRU</name>
<proteinExistence type="predicted"/>
<feature type="transmembrane region" description="Helical" evidence="1">
    <location>
        <begin position="208"/>
        <end position="227"/>
    </location>
</feature>
<sequence>MIKRLQNRIAESRYALPVTAFYAILIWLTAGLVSQQWWVQFGCFVLSAWMMMQLNNENLLIRIYSRLVSCAYLAITCAAVFLFPSRSGALMQMGAALALYLLWHSYQDRDSVGWTFYTFLCLGIGSIIQSQVLYYLPAFWIMMAWFIFSLSWRTFFASLLGLLTPYWFCLPYYVYQGEDSLALLSSHLSSLFDIVSRPDYTMLNLSQLTFLGFLVVLFVIGAIHFILTSYKDKIHVRQIYYSFIMVAIYSLLLVVVQPQCYDMVIRVLILVVSPIVAHFFALTHTRLTNILFIVIIIMTLLFTGYNLWMSSSLF</sequence>
<dbReference type="AlphaFoldDB" id="A0A1H5VF49"/>
<accession>A0A1H5VF49</accession>
<feature type="transmembrane region" description="Helical" evidence="1">
    <location>
        <begin position="263"/>
        <end position="283"/>
    </location>
</feature>
<organism evidence="2 3">
    <name type="scientific">Xylanibacter ruminicola</name>
    <name type="common">Prevotella ruminicola</name>
    <dbReference type="NCBI Taxonomy" id="839"/>
    <lineage>
        <taxon>Bacteria</taxon>
        <taxon>Pseudomonadati</taxon>
        <taxon>Bacteroidota</taxon>
        <taxon>Bacteroidia</taxon>
        <taxon>Bacteroidales</taxon>
        <taxon>Prevotellaceae</taxon>
        <taxon>Xylanibacter</taxon>
    </lineage>
</organism>
<evidence type="ECO:0000313" key="3">
    <source>
        <dbReference type="Proteomes" id="UP000236735"/>
    </source>
</evidence>